<reference evidence="1" key="1">
    <citation type="submission" date="2018-05" db="EMBL/GenBank/DDBJ databases">
        <authorList>
            <person name="Lanie J.A."/>
            <person name="Ng W.-L."/>
            <person name="Kazmierczak K.M."/>
            <person name="Andrzejewski T.M."/>
            <person name="Davidsen T.M."/>
            <person name="Wayne K.J."/>
            <person name="Tettelin H."/>
            <person name="Glass J.I."/>
            <person name="Rusch D."/>
            <person name="Podicherti R."/>
            <person name="Tsui H.-C.T."/>
            <person name="Winkler M.E."/>
        </authorList>
    </citation>
    <scope>NUCLEOTIDE SEQUENCE</scope>
</reference>
<dbReference type="InterPro" id="IPR029044">
    <property type="entry name" value="Nucleotide-diphossugar_trans"/>
</dbReference>
<proteinExistence type="predicted"/>
<protein>
    <recommendedName>
        <fullName evidence="2">MobA-like NTP transferase domain-containing protein</fullName>
    </recommendedName>
</protein>
<dbReference type="PANTHER" id="PTHR42866:SF1">
    <property type="entry name" value="SPORE COAT POLYSACCHARIDE BIOSYNTHESIS PROTEIN SPSF"/>
    <property type="match status" value="1"/>
</dbReference>
<evidence type="ECO:0000313" key="1">
    <source>
        <dbReference type="EMBL" id="SVE53703.1"/>
    </source>
</evidence>
<dbReference type="Gene3D" id="3.90.550.10">
    <property type="entry name" value="Spore Coat Polysaccharide Biosynthesis Protein SpsA, Chain A"/>
    <property type="match status" value="1"/>
</dbReference>
<dbReference type="SUPFAM" id="SSF53448">
    <property type="entry name" value="Nucleotide-diphospho-sugar transferases"/>
    <property type="match status" value="1"/>
</dbReference>
<dbReference type="AlphaFoldDB" id="A0A383EBC7"/>
<accession>A0A383EBC7</accession>
<dbReference type="PANTHER" id="PTHR42866">
    <property type="entry name" value="3-DEOXY-MANNO-OCTULOSONATE CYTIDYLYLTRANSFERASE"/>
    <property type="match status" value="1"/>
</dbReference>
<feature type="non-terminal residue" evidence="1">
    <location>
        <position position="149"/>
    </location>
</feature>
<sequence>MKVVVSVLVRMGSGRLPGKVMRDLCGRPMLWHLINRLRQCKLVDEIAIATPFTAENNVIAKLCESENVFCHRGSENNVLDRLVGSLEQRSAETGVVVYGDNPLIDPVIVDEYVEYFLTNRGYDWIGNDLWTTFPPGMEVEVFSLQSVKD</sequence>
<dbReference type="GO" id="GO:0005829">
    <property type="term" value="C:cytosol"/>
    <property type="evidence" value="ECO:0007669"/>
    <property type="project" value="TreeGrafter"/>
</dbReference>
<name>A0A383EBC7_9ZZZZ</name>
<organism evidence="1">
    <name type="scientific">marine metagenome</name>
    <dbReference type="NCBI Taxonomy" id="408172"/>
    <lineage>
        <taxon>unclassified sequences</taxon>
        <taxon>metagenomes</taxon>
        <taxon>ecological metagenomes</taxon>
    </lineage>
</organism>
<dbReference type="EMBL" id="UINC01224187">
    <property type="protein sequence ID" value="SVE53703.1"/>
    <property type="molecule type" value="Genomic_DNA"/>
</dbReference>
<dbReference type="InterPro" id="IPR003329">
    <property type="entry name" value="Cytidylyl_trans"/>
</dbReference>
<evidence type="ECO:0008006" key="2">
    <source>
        <dbReference type="Google" id="ProtNLM"/>
    </source>
</evidence>
<gene>
    <name evidence="1" type="ORF">METZ01_LOCUS506557</name>
</gene>
<dbReference type="Pfam" id="PF02348">
    <property type="entry name" value="CTP_transf_3"/>
    <property type="match status" value="1"/>
</dbReference>